<evidence type="ECO:0000313" key="1">
    <source>
        <dbReference type="EMBL" id="SHG95831.1"/>
    </source>
</evidence>
<organism evidence="1 2">
    <name type="scientific">Flavobacterium fluvii</name>
    <dbReference type="NCBI Taxonomy" id="468056"/>
    <lineage>
        <taxon>Bacteria</taxon>
        <taxon>Pseudomonadati</taxon>
        <taxon>Bacteroidota</taxon>
        <taxon>Flavobacteriia</taxon>
        <taxon>Flavobacteriales</taxon>
        <taxon>Flavobacteriaceae</taxon>
        <taxon>Flavobacterium</taxon>
    </lineage>
</organism>
<proteinExistence type="predicted"/>
<reference evidence="2" key="1">
    <citation type="submission" date="2016-11" db="EMBL/GenBank/DDBJ databases">
        <authorList>
            <person name="Varghese N."/>
            <person name="Submissions S."/>
        </authorList>
    </citation>
    <scope>NUCLEOTIDE SEQUENCE [LARGE SCALE GENOMIC DNA]</scope>
    <source>
        <strain evidence="2">DSM 19978</strain>
    </source>
</reference>
<dbReference type="Proteomes" id="UP000184516">
    <property type="component" value="Unassembled WGS sequence"/>
</dbReference>
<evidence type="ECO:0000313" key="2">
    <source>
        <dbReference type="Proteomes" id="UP000184516"/>
    </source>
</evidence>
<name>A0A1M5P206_9FLAO</name>
<dbReference type="AlphaFoldDB" id="A0A1M5P206"/>
<keyword evidence="2" id="KW-1185">Reference proteome</keyword>
<accession>A0A1M5P206</accession>
<sequence>MFKCFWALVLIPILETQDVKNKKAAFEMIQRPLFKLF</sequence>
<dbReference type="EMBL" id="FQWB01000009">
    <property type="protein sequence ID" value="SHG95831.1"/>
    <property type="molecule type" value="Genomic_DNA"/>
</dbReference>
<gene>
    <name evidence="1" type="ORF">SAMN05443549_10939</name>
</gene>
<protein>
    <submittedName>
        <fullName evidence="1">Uncharacterized protein</fullName>
    </submittedName>
</protein>